<sequence>LMQMHLWYLALLGLLVGTATAKLQIPAESNESDPDIPTVIEKPPTSESGHAQQRDFNSDELYLNSEEVNREFEEFAESSSEAVPEQKRDGEPNKSLPEADKSPVQESETNPNNDEVVGNDEKEQTPDENSGEDEKKGQLDNSEEIEEESEVEDQSSEEELPSEDPSNADETKEDDEKLTSSEEIEEVPEIEDNHEEERKEKDQEDTESEEEVEEEPEIDESEEKEDAGNDNVGPDEGMSELSVDEEKRVDEVEEEQVKDGEVVESVPEERNVEEGEKEDEDNQETNSEEIEEEGELDDKRSDGDVEQKDETNVTEDNENEDKLDHSEEIEEESEYVDTHSEEKREEDGERNVESEKQAEVDEELKVDEVAQEQVDDGEVVPGVPEEGTMEDEAKDVISSGEESIPVAETPDVVNGADAAVGGDLENETLDESIDNPVVVRVDSGAVETSEIDVRQKLIEEAEKAFAAMMQRQKKDEENPTVEGADIEQVVSDEVNGEKEVSVEDNEVEAASEPESSRDNEAEIVTPVDEEKPMMTHSEIRAAIISEAEKAFKTVMQKIDKKDEAEELLEEPKLDESEEKEIKKLMTNALEQKEEAIVETAEKAEEESIVRDIQEHSSNPIRQKRAAMVDDPTEQPAGASPIELPLETKDVTGKNETLPVAIQKDSPKKETDRQDLAGKKFTDERGWIHYPWKMFPLTKKRFHREKQCGCQVIWIKKVYTRPRPKSKLVLVHSSSINLNKPRRHPCKRRFVRKTAVSHRHRNSGMMRN</sequence>
<feature type="compositionally biased region" description="Basic and acidic residues" evidence="2">
    <location>
        <begin position="297"/>
        <end position="311"/>
    </location>
</feature>
<dbReference type="EMBL" id="BTSX01000006">
    <property type="protein sequence ID" value="GMT07874.1"/>
    <property type="molecule type" value="Genomic_DNA"/>
</dbReference>
<name>A0AAV5UNG3_9BILA</name>
<feature type="compositionally biased region" description="Acidic residues" evidence="2">
    <location>
        <begin position="275"/>
        <end position="296"/>
    </location>
</feature>
<dbReference type="AlphaFoldDB" id="A0AAV5UNG3"/>
<feature type="compositionally biased region" description="Basic and acidic residues" evidence="2">
    <location>
        <begin position="84"/>
        <end position="103"/>
    </location>
</feature>
<comment type="caution">
    <text evidence="4">The sequence shown here is derived from an EMBL/GenBank/DDBJ whole genome shotgun (WGS) entry which is preliminary data.</text>
</comment>
<feature type="compositionally biased region" description="Acidic residues" evidence="2">
    <location>
        <begin position="203"/>
        <end position="225"/>
    </location>
</feature>
<evidence type="ECO:0000313" key="4">
    <source>
        <dbReference type="EMBL" id="GMT07874.1"/>
    </source>
</evidence>
<feature type="signal peptide" evidence="3">
    <location>
        <begin position="1"/>
        <end position="21"/>
    </location>
</feature>
<feature type="non-terminal residue" evidence="4">
    <location>
        <position position="1"/>
    </location>
</feature>
<feature type="coiled-coil region" evidence="1">
    <location>
        <begin position="574"/>
        <end position="606"/>
    </location>
</feature>
<keyword evidence="3" id="KW-0732">Signal</keyword>
<reference evidence="4" key="1">
    <citation type="submission" date="2023-10" db="EMBL/GenBank/DDBJ databases">
        <title>Genome assembly of Pristionchus species.</title>
        <authorList>
            <person name="Yoshida K."/>
            <person name="Sommer R.J."/>
        </authorList>
    </citation>
    <scope>NUCLEOTIDE SEQUENCE</scope>
    <source>
        <strain evidence="4">RS0144</strain>
    </source>
</reference>
<evidence type="ECO:0000313" key="5">
    <source>
        <dbReference type="Proteomes" id="UP001432027"/>
    </source>
</evidence>
<feature type="compositionally biased region" description="Basic and acidic residues" evidence="2">
    <location>
        <begin position="336"/>
        <end position="359"/>
    </location>
</feature>
<protein>
    <submittedName>
        <fullName evidence="4">Uncharacterized protein</fullName>
    </submittedName>
</protein>
<feature type="region of interest" description="Disordered" evidence="2">
    <location>
        <begin position="621"/>
        <end position="640"/>
    </location>
</feature>
<dbReference type="Proteomes" id="UP001432027">
    <property type="component" value="Unassembled WGS sequence"/>
</dbReference>
<feature type="chain" id="PRO_5043820423" evidence="3">
    <location>
        <begin position="22"/>
        <end position="767"/>
    </location>
</feature>
<feature type="region of interest" description="Disordered" evidence="2">
    <location>
        <begin position="26"/>
        <end position="418"/>
    </location>
</feature>
<evidence type="ECO:0000256" key="3">
    <source>
        <dbReference type="SAM" id="SignalP"/>
    </source>
</evidence>
<feature type="compositionally biased region" description="Polar residues" evidence="2">
    <location>
        <begin position="104"/>
        <end position="113"/>
    </location>
</feature>
<proteinExistence type="predicted"/>
<feature type="compositionally biased region" description="Acidic residues" evidence="2">
    <location>
        <begin position="182"/>
        <end position="194"/>
    </location>
</feature>
<accession>A0AAV5UNG3</accession>
<evidence type="ECO:0000256" key="2">
    <source>
        <dbReference type="SAM" id="MobiDB-lite"/>
    </source>
</evidence>
<feature type="compositionally biased region" description="Basic and acidic residues" evidence="2">
    <location>
        <begin position="244"/>
        <end position="274"/>
    </location>
</feature>
<feature type="compositionally biased region" description="Acidic residues" evidence="2">
    <location>
        <begin position="502"/>
        <end position="511"/>
    </location>
</feature>
<feature type="compositionally biased region" description="Acidic residues" evidence="2">
    <location>
        <begin position="360"/>
        <end position="378"/>
    </location>
</feature>
<organism evidence="4 5">
    <name type="scientific">Pristionchus entomophagus</name>
    <dbReference type="NCBI Taxonomy" id="358040"/>
    <lineage>
        <taxon>Eukaryota</taxon>
        <taxon>Metazoa</taxon>
        <taxon>Ecdysozoa</taxon>
        <taxon>Nematoda</taxon>
        <taxon>Chromadorea</taxon>
        <taxon>Rhabditida</taxon>
        <taxon>Rhabditina</taxon>
        <taxon>Diplogasteromorpha</taxon>
        <taxon>Diplogasteroidea</taxon>
        <taxon>Neodiplogasteridae</taxon>
        <taxon>Pristionchus</taxon>
    </lineage>
</organism>
<feature type="region of interest" description="Disordered" evidence="2">
    <location>
        <begin position="470"/>
        <end position="535"/>
    </location>
</feature>
<evidence type="ECO:0000256" key="1">
    <source>
        <dbReference type="SAM" id="Coils"/>
    </source>
</evidence>
<gene>
    <name evidence="4" type="ORF">PENTCL1PPCAC_30048</name>
</gene>
<keyword evidence="5" id="KW-1185">Reference proteome</keyword>
<feature type="compositionally biased region" description="Acidic residues" evidence="2">
    <location>
        <begin position="141"/>
        <end position="162"/>
    </location>
</feature>
<keyword evidence="1" id="KW-0175">Coiled coil</keyword>